<dbReference type="EMBL" id="JBHSCQ010000016">
    <property type="protein sequence ID" value="MFC4265963.1"/>
    <property type="molecule type" value="Genomic_DNA"/>
</dbReference>
<evidence type="ECO:0000256" key="6">
    <source>
        <dbReference type="ARBA" id="ARBA00022840"/>
    </source>
</evidence>
<name>A0ABV8R3J5_9MICC</name>
<evidence type="ECO:0000256" key="2">
    <source>
        <dbReference type="ARBA" id="ARBA00022527"/>
    </source>
</evidence>
<dbReference type="Gene3D" id="1.10.510.10">
    <property type="entry name" value="Transferase(Phosphotransferase) domain 1"/>
    <property type="match status" value="1"/>
</dbReference>
<evidence type="ECO:0000256" key="1">
    <source>
        <dbReference type="ARBA" id="ARBA00012513"/>
    </source>
</evidence>
<evidence type="ECO:0000256" key="7">
    <source>
        <dbReference type="SAM" id="MobiDB-lite"/>
    </source>
</evidence>
<reference evidence="10" key="1">
    <citation type="journal article" date="2019" name="Int. J. Syst. Evol. Microbiol.">
        <title>The Global Catalogue of Microorganisms (GCM) 10K type strain sequencing project: providing services to taxonomists for standard genome sequencing and annotation.</title>
        <authorList>
            <consortium name="The Broad Institute Genomics Platform"/>
            <consortium name="The Broad Institute Genome Sequencing Center for Infectious Disease"/>
            <person name="Wu L."/>
            <person name="Ma J."/>
        </authorList>
    </citation>
    <scope>NUCLEOTIDE SEQUENCE [LARGE SCALE GENOMIC DNA]</scope>
    <source>
        <strain evidence="10">CGMCC 1.10698</strain>
    </source>
</reference>
<evidence type="ECO:0000259" key="8">
    <source>
        <dbReference type="PROSITE" id="PS50011"/>
    </source>
</evidence>
<dbReference type="Proteomes" id="UP001595773">
    <property type="component" value="Unassembled WGS sequence"/>
</dbReference>
<dbReference type="InterPro" id="IPR011009">
    <property type="entry name" value="Kinase-like_dom_sf"/>
</dbReference>
<dbReference type="PANTHER" id="PTHR43289:SF6">
    <property type="entry name" value="SERINE_THREONINE-PROTEIN KINASE NEKL-3"/>
    <property type="match status" value="1"/>
</dbReference>
<feature type="region of interest" description="Disordered" evidence="7">
    <location>
        <begin position="312"/>
        <end position="332"/>
    </location>
</feature>
<keyword evidence="10" id="KW-1185">Reference proteome</keyword>
<comment type="caution">
    <text evidence="9">The sequence shown here is derived from an EMBL/GenBank/DDBJ whole genome shotgun (WGS) entry which is preliminary data.</text>
</comment>
<accession>A0ABV8R3J5</accession>
<keyword evidence="4" id="KW-0547">Nucleotide-binding</keyword>
<evidence type="ECO:0000256" key="4">
    <source>
        <dbReference type="ARBA" id="ARBA00022741"/>
    </source>
</evidence>
<dbReference type="PANTHER" id="PTHR43289">
    <property type="entry name" value="MITOGEN-ACTIVATED PROTEIN KINASE KINASE KINASE 20-RELATED"/>
    <property type="match status" value="1"/>
</dbReference>
<gene>
    <name evidence="9" type="ORF">ACFOW9_10165</name>
</gene>
<dbReference type="Pfam" id="PF00069">
    <property type="entry name" value="Pkinase"/>
    <property type="match status" value="1"/>
</dbReference>
<keyword evidence="5 9" id="KW-0418">Kinase</keyword>
<dbReference type="RefSeq" id="WP_326832778.1">
    <property type="nucleotide sequence ID" value="NZ_BAABLL010000006.1"/>
</dbReference>
<keyword evidence="6" id="KW-0067">ATP-binding</keyword>
<dbReference type="InterPro" id="IPR000719">
    <property type="entry name" value="Prot_kinase_dom"/>
</dbReference>
<dbReference type="GO" id="GO:0004674">
    <property type="term" value="F:protein serine/threonine kinase activity"/>
    <property type="evidence" value="ECO:0007669"/>
    <property type="project" value="UniProtKB-KW"/>
</dbReference>
<sequence length="546" mass="56775">METNMEGKEAGIGAAQTPVISGYDVLRCLGSGAQATVWLVQPHGSPTLLAAKCFMPEGVSISAPADDSFESGTGSALHNESEITREWRVMANYDHEHLLSMRGVEALEGQWCGGRALLTDYAAGGSLQDLVAARGPLSVGETVTVLTPLGQVLSFLHGNGVIHGDVSPGNVLFTAHGKPVLGDLGFAMLAGQPPLPGSGTPGFFSSFDSGKSAASDVYSMAALGWFALTGWPPPETKERLPLSLLVPGVPGELAAALEAGLAEDAGQRPTAAAMAQSIFRSARAESLALAESVHPSVLPQLLTRRAQRGPSKRFWRHGGLAKPNHVKDVNRPRQHRFPPAGAVGNAPFRSTRLWLWLGILMAVAGIAAAGWQGSSVPAGVDSSGDATFASSSVSPADARPLPEEIRRGLASTQPEVALPALAWVRNYALSSGQFALMASVNAVGSPAMIADSAVVQALETSQHSFAGLETGVSQAKVVASGLIRGGSENPTMSSTVAATITTTAFAELDARGSTINLHEREQQQELVIVLVSVSGRWMIQEINAGP</sequence>
<keyword evidence="3" id="KW-0808">Transferase</keyword>
<dbReference type="SUPFAM" id="SSF56112">
    <property type="entry name" value="Protein kinase-like (PK-like)"/>
    <property type="match status" value="1"/>
</dbReference>
<dbReference type="PROSITE" id="PS50011">
    <property type="entry name" value="PROTEIN_KINASE_DOM"/>
    <property type="match status" value="1"/>
</dbReference>
<evidence type="ECO:0000313" key="10">
    <source>
        <dbReference type="Proteomes" id="UP001595773"/>
    </source>
</evidence>
<organism evidence="9 10">
    <name type="scientific">Arthrobacter cryoconiti</name>
    <dbReference type="NCBI Taxonomy" id="748907"/>
    <lineage>
        <taxon>Bacteria</taxon>
        <taxon>Bacillati</taxon>
        <taxon>Actinomycetota</taxon>
        <taxon>Actinomycetes</taxon>
        <taxon>Micrococcales</taxon>
        <taxon>Micrococcaceae</taxon>
        <taxon>Arthrobacter</taxon>
    </lineage>
</organism>
<proteinExistence type="predicted"/>
<dbReference type="PROSITE" id="PS00109">
    <property type="entry name" value="PROTEIN_KINASE_TYR"/>
    <property type="match status" value="1"/>
</dbReference>
<protein>
    <recommendedName>
        <fullName evidence="1">non-specific serine/threonine protein kinase</fullName>
        <ecNumber evidence="1">2.7.11.1</ecNumber>
    </recommendedName>
</protein>
<dbReference type="EC" id="2.7.11.1" evidence="1"/>
<dbReference type="InterPro" id="IPR008266">
    <property type="entry name" value="Tyr_kinase_AS"/>
</dbReference>
<feature type="domain" description="Protein kinase" evidence="8">
    <location>
        <begin position="23"/>
        <end position="297"/>
    </location>
</feature>
<evidence type="ECO:0000313" key="9">
    <source>
        <dbReference type="EMBL" id="MFC4265963.1"/>
    </source>
</evidence>
<evidence type="ECO:0000256" key="3">
    <source>
        <dbReference type="ARBA" id="ARBA00022679"/>
    </source>
</evidence>
<evidence type="ECO:0000256" key="5">
    <source>
        <dbReference type="ARBA" id="ARBA00022777"/>
    </source>
</evidence>
<keyword evidence="2 9" id="KW-0723">Serine/threonine-protein kinase</keyword>